<protein>
    <submittedName>
        <fullName evidence="1">Uncharacterized protein</fullName>
    </submittedName>
</protein>
<proteinExistence type="predicted"/>
<gene>
    <name evidence="1" type="ORF">H310_03394</name>
</gene>
<organism evidence="1">
    <name type="scientific">Aphanomyces invadans</name>
    <dbReference type="NCBI Taxonomy" id="157072"/>
    <lineage>
        <taxon>Eukaryota</taxon>
        <taxon>Sar</taxon>
        <taxon>Stramenopiles</taxon>
        <taxon>Oomycota</taxon>
        <taxon>Saprolegniomycetes</taxon>
        <taxon>Saprolegniales</taxon>
        <taxon>Verrucalvaceae</taxon>
        <taxon>Aphanomyces</taxon>
    </lineage>
</organism>
<dbReference type="VEuPathDB" id="FungiDB:H310_03394"/>
<reference evidence="1" key="1">
    <citation type="submission" date="2013-12" db="EMBL/GenBank/DDBJ databases">
        <title>The Genome Sequence of Aphanomyces invadans NJM9701.</title>
        <authorList>
            <consortium name="The Broad Institute Genomics Platform"/>
            <person name="Russ C."/>
            <person name="Tyler B."/>
            <person name="van West P."/>
            <person name="Dieguez-Uribeondo J."/>
            <person name="Young S.K."/>
            <person name="Zeng Q."/>
            <person name="Gargeya S."/>
            <person name="Fitzgerald M."/>
            <person name="Abouelleil A."/>
            <person name="Alvarado L."/>
            <person name="Chapman S.B."/>
            <person name="Gainer-Dewar J."/>
            <person name="Goldberg J."/>
            <person name="Griggs A."/>
            <person name="Gujja S."/>
            <person name="Hansen M."/>
            <person name="Howarth C."/>
            <person name="Imamovic A."/>
            <person name="Ireland A."/>
            <person name="Larimer J."/>
            <person name="McCowan C."/>
            <person name="Murphy C."/>
            <person name="Pearson M."/>
            <person name="Poon T.W."/>
            <person name="Priest M."/>
            <person name="Roberts A."/>
            <person name="Saif S."/>
            <person name="Shea T."/>
            <person name="Sykes S."/>
            <person name="Wortman J."/>
            <person name="Nusbaum C."/>
            <person name="Birren B."/>
        </authorList>
    </citation>
    <scope>NUCLEOTIDE SEQUENCE [LARGE SCALE GENOMIC DNA]</scope>
    <source>
        <strain evidence="1">NJM9701</strain>
    </source>
</reference>
<accession>A0A024UHA1</accession>
<dbReference type="AlphaFoldDB" id="A0A024UHA1"/>
<dbReference type="GeneID" id="20080444"/>
<dbReference type="EMBL" id="KI913956">
    <property type="protein sequence ID" value="ETW05674.1"/>
    <property type="molecule type" value="Genomic_DNA"/>
</dbReference>
<dbReference type="RefSeq" id="XP_008865451.1">
    <property type="nucleotide sequence ID" value="XM_008867229.1"/>
</dbReference>
<sequence length="128" mass="14279">MGTCWLGALLEADCREESTRGARHVRERSKVCLCQVLVGIVACVHAKAHITTDGMPPLFILWLCRELSSTNGWSKAQTNPLSLDVCASSHLRLRLSHSRMDWLQRDMTPLDPTHTSCRVQSTFACVLS</sequence>
<name>A0A024UHA1_9STRA</name>
<feature type="non-terminal residue" evidence="1">
    <location>
        <position position="1"/>
    </location>
</feature>
<evidence type="ECO:0000313" key="1">
    <source>
        <dbReference type="EMBL" id="ETW05674.1"/>
    </source>
</evidence>